<dbReference type="SUPFAM" id="SSF53474">
    <property type="entry name" value="alpha/beta-Hydrolases"/>
    <property type="match status" value="1"/>
</dbReference>
<accession>A0ABW5RVE5</accession>
<evidence type="ECO:0000313" key="4">
    <source>
        <dbReference type="Proteomes" id="UP001597506"/>
    </source>
</evidence>
<dbReference type="Pfam" id="PF00561">
    <property type="entry name" value="Abhydrolase_1"/>
    <property type="match status" value="1"/>
</dbReference>
<gene>
    <name evidence="3" type="ORF">ACFSUL_16210</name>
</gene>
<dbReference type="RefSeq" id="WP_377936983.1">
    <property type="nucleotide sequence ID" value="NZ_JBHUMF010000031.1"/>
</dbReference>
<proteinExistence type="predicted"/>
<name>A0ABW5RVE5_9BACI</name>
<sequence>MKNVIVNGVNLFYDKFGSGEPLVLIHGIGEHKEGWRCQYDLADQYDLIIPDLRGFGKTELGDDKNPSIEIYARDILALLDHLNIQKAHICGLSMGGIIAQELYRINRDKVQSLVLANSLSYVPKWLGNWILKQRKKDMENLSYQEYKLRATKACLYSKDEAIINETMQIWSNSHEGLLPAWQACANIDYRKLLPEIDTPTLIIANQKDKICRVFNQKQMYKKIPNSNYVLIKKAGHVGKIEKREAFNQAILSFLQKHPIQVDSIKTVGS</sequence>
<feature type="domain" description="AB hydrolase-1" evidence="2">
    <location>
        <begin position="21"/>
        <end position="242"/>
    </location>
</feature>
<dbReference type="PRINTS" id="PR00111">
    <property type="entry name" value="ABHYDROLASE"/>
</dbReference>
<dbReference type="InterPro" id="IPR000073">
    <property type="entry name" value="AB_hydrolase_1"/>
</dbReference>
<keyword evidence="4" id="KW-1185">Reference proteome</keyword>
<protein>
    <submittedName>
        <fullName evidence="3">Alpha/beta fold hydrolase</fullName>
    </submittedName>
</protein>
<reference evidence="4" key="1">
    <citation type="journal article" date="2019" name="Int. J. Syst. Evol. Microbiol.">
        <title>The Global Catalogue of Microorganisms (GCM) 10K type strain sequencing project: providing services to taxonomists for standard genome sequencing and annotation.</title>
        <authorList>
            <consortium name="The Broad Institute Genomics Platform"/>
            <consortium name="The Broad Institute Genome Sequencing Center for Infectious Disease"/>
            <person name="Wu L."/>
            <person name="Ma J."/>
        </authorList>
    </citation>
    <scope>NUCLEOTIDE SEQUENCE [LARGE SCALE GENOMIC DNA]</scope>
    <source>
        <strain evidence="4">KCTC 3913</strain>
    </source>
</reference>
<evidence type="ECO:0000313" key="3">
    <source>
        <dbReference type="EMBL" id="MFD2682285.1"/>
    </source>
</evidence>
<keyword evidence="1 3" id="KW-0378">Hydrolase</keyword>
<dbReference type="InterPro" id="IPR029058">
    <property type="entry name" value="AB_hydrolase_fold"/>
</dbReference>
<comment type="caution">
    <text evidence="3">The sequence shown here is derived from an EMBL/GenBank/DDBJ whole genome shotgun (WGS) entry which is preliminary data.</text>
</comment>
<evidence type="ECO:0000259" key="2">
    <source>
        <dbReference type="Pfam" id="PF00561"/>
    </source>
</evidence>
<organism evidence="3 4">
    <name type="scientific">Bacillus seohaeanensis</name>
    <dbReference type="NCBI Taxonomy" id="284580"/>
    <lineage>
        <taxon>Bacteria</taxon>
        <taxon>Bacillati</taxon>
        <taxon>Bacillota</taxon>
        <taxon>Bacilli</taxon>
        <taxon>Bacillales</taxon>
        <taxon>Bacillaceae</taxon>
        <taxon>Bacillus</taxon>
    </lineage>
</organism>
<dbReference type="PANTHER" id="PTHR43798">
    <property type="entry name" value="MONOACYLGLYCEROL LIPASE"/>
    <property type="match status" value="1"/>
</dbReference>
<dbReference type="Gene3D" id="3.40.50.1820">
    <property type="entry name" value="alpha/beta hydrolase"/>
    <property type="match status" value="1"/>
</dbReference>
<dbReference type="EMBL" id="JBHUMF010000031">
    <property type="protein sequence ID" value="MFD2682285.1"/>
    <property type="molecule type" value="Genomic_DNA"/>
</dbReference>
<evidence type="ECO:0000256" key="1">
    <source>
        <dbReference type="ARBA" id="ARBA00022801"/>
    </source>
</evidence>
<dbReference type="InterPro" id="IPR050266">
    <property type="entry name" value="AB_hydrolase_sf"/>
</dbReference>
<dbReference type="Proteomes" id="UP001597506">
    <property type="component" value="Unassembled WGS sequence"/>
</dbReference>
<dbReference type="PANTHER" id="PTHR43798:SF31">
    <property type="entry name" value="AB HYDROLASE SUPERFAMILY PROTEIN YCLE"/>
    <property type="match status" value="1"/>
</dbReference>
<dbReference type="GO" id="GO:0016787">
    <property type="term" value="F:hydrolase activity"/>
    <property type="evidence" value="ECO:0007669"/>
    <property type="project" value="UniProtKB-KW"/>
</dbReference>